<dbReference type="EMBL" id="SMAD01000021">
    <property type="protein sequence ID" value="TCS84337.1"/>
    <property type="molecule type" value="Genomic_DNA"/>
</dbReference>
<dbReference type="InterPro" id="IPR025291">
    <property type="entry name" value="DUF4153"/>
</dbReference>
<sequence length="612" mass="69482">MAKIYFPSLESLLDDFMAVLRRFPLELVFALAGTCAAIQSTLPGHEHTDTAWIRVIMCGNLGLVFSLSASTFATSLRTKAIVTWLLRALVLGLAVFYFFRLPAILRDEDIYRFFLFAAAGHVLVSVAPFWERGNIGSFWFYNKTLFLRFLTAVLYSAVLFAGLSIALLALDELFGVTIEGEVYFRLWMVIAGLFNTLMFLAGVPVQPLEKKTEEAYPKALKVFTQYVLIPLVSIYVLILLAYELKIIVQWDLPRGWVSNLIIAFAVFGVLSLLLVFPVRNSSENKWITWYGKTFHWILLPLVGLLFLAIGKRISEYGFTEERFIVLITGVWLLFTAVYFLSGRRDNIKMIPASLIIFILFTLTLAFPVSADSQMQRLFAVFERNNMLETGESGTSDTVRVVPAQKQPSEEDRKEITSIVTYLYQMHGLEPFRGHFTGLSEEKLELYAYNFTDNLLKSLQVAPAYRWDTFPGLDGIRFFNVSLKSDTAIPITGFDFQLNKELPGRRDEFHAGDHSITEELLPKEMSAALVIDKVDTLRFDLEPLINTLLQEYIKTQRGASSINPEEASLEKETDRYKVRLYLLSVSGHVNEQGVIDTTSSLNIQTGYLLKFKN</sequence>
<feature type="transmembrane region" description="Helical" evidence="1">
    <location>
        <begin position="223"/>
        <end position="244"/>
    </location>
</feature>
<keyword evidence="3" id="KW-1185">Reference proteome</keyword>
<feature type="transmembrane region" description="Helical" evidence="1">
    <location>
        <begin position="20"/>
        <end position="39"/>
    </location>
</feature>
<gene>
    <name evidence="2" type="ORF">EDD80_12114</name>
</gene>
<evidence type="ECO:0000313" key="3">
    <source>
        <dbReference type="Proteomes" id="UP000295807"/>
    </source>
</evidence>
<keyword evidence="1" id="KW-0812">Transmembrane</keyword>
<feature type="transmembrane region" description="Helical" evidence="1">
    <location>
        <begin position="81"/>
        <end position="99"/>
    </location>
</feature>
<feature type="transmembrane region" description="Helical" evidence="1">
    <location>
        <begin position="293"/>
        <end position="310"/>
    </location>
</feature>
<keyword evidence="1" id="KW-0472">Membrane</keyword>
<reference evidence="2 3" key="1">
    <citation type="submission" date="2019-03" db="EMBL/GenBank/DDBJ databases">
        <title>Genomic Encyclopedia of Type Strains, Phase IV (KMG-IV): sequencing the most valuable type-strain genomes for metagenomic binning, comparative biology and taxonomic classification.</title>
        <authorList>
            <person name="Goeker M."/>
        </authorList>
    </citation>
    <scope>NUCLEOTIDE SEQUENCE [LARGE SCALE GENOMIC DNA]</scope>
    <source>
        <strain evidence="2 3">DSM 21100</strain>
    </source>
</reference>
<comment type="caution">
    <text evidence="2">The sequence shown here is derived from an EMBL/GenBank/DDBJ whole genome shotgun (WGS) entry which is preliminary data.</text>
</comment>
<name>A0A4R3KKT8_9SPHI</name>
<dbReference type="Pfam" id="PF13687">
    <property type="entry name" value="DUF4153"/>
    <property type="match status" value="1"/>
</dbReference>
<feature type="transmembrane region" description="Helical" evidence="1">
    <location>
        <begin position="256"/>
        <end position="278"/>
    </location>
</feature>
<keyword evidence="1" id="KW-1133">Transmembrane helix</keyword>
<feature type="transmembrane region" description="Helical" evidence="1">
    <location>
        <begin position="182"/>
        <end position="203"/>
    </location>
</feature>
<dbReference type="AlphaFoldDB" id="A0A4R3KKT8"/>
<feature type="transmembrane region" description="Helical" evidence="1">
    <location>
        <begin position="51"/>
        <end position="69"/>
    </location>
</feature>
<feature type="transmembrane region" description="Helical" evidence="1">
    <location>
        <begin position="322"/>
        <end position="341"/>
    </location>
</feature>
<organism evidence="2 3">
    <name type="scientific">Anseongella ginsenosidimutans</name>
    <dbReference type="NCBI Taxonomy" id="496056"/>
    <lineage>
        <taxon>Bacteria</taxon>
        <taxon>Pseudomonadati</taxon>
        <taxon>Bacteroidota</taxon>
        <taxon>Sphingobacteriia</taxon>
        <taxon>Sphingobacteriales</taxon>
        <taxon>Sphingobacteriaceae</taxon>
        <taxon>Anseongella</taxon>
    </lineage>
</organism>
<feature type="transmembrane region" description="Helical" evidence="1">
    <location>
        <begin position="111"/>
        <end position="130"/>
    </location>
</feature>
<protein>
    <submittedName>
        <fullName evidence="2">Uncharacterized protein DUF4153</fullName>
    </submittedName>
</protein>
<proteinExistence type="predicted"/>
<feature type="transmembrane region" description="Helical" evidence="1">
    <location>
        <begin position="145"/>
        <end position="170"/>
    </location>
</feature>
<accession>A0A4R3KKT8</accession>
<evidence type="ECO:0000256" key="1">
    <source>
        <dbReference type="SAM" id="Phobius"/>
    </source>
</evidence>
<evidence type="ECO:0000313" key="2">
    <source>
        <dbReference type="EMBL" id="TCS84337.1"/>
    </source>
</evidence>
<feature type="transmembrane region" description="Helical" evidence="1">
    <location>
        <begin position="347"/>
        <end position="368"/>
    </location>
</feature>
<dbReference type="OrthoDB" id="9809196at2"/>
<dbReference type="RefSeq" id="WP_132130729.1">
    <property type="nucleotide sequence ID" value="NZ_CP042432.1"/>
</dbReference>
<dbReference type="Proteomes" id="UP000295807">
    <property type="component" value="Unassembled WGS sequence"/>
</dbReference>